<evidence type="ECO:0000256" key="3">
    <source>
        <dbReference type="ARBA" id="ARBA00005349"/>
    </source>
</evidence>
<dbReference type="InterPro" id="IPR002938">
    <property type="entry name" value="FAD-bd"/>
</dbReference>
<accession>A0A367X582</accession>
<keyword evidence="7" id="KW-0503">Monooxygenase</keyword>
<comment type="pathway">
    <text evidence="2">Cofactor biosynthesis; ubiquinone biosynthesis.</text>
</comment>
<evidence type="ECO:0000256" key="1">
    <source>
        <dbReference type="ARBA" id="ARBA00001974"/>
    </source>
</evidence>
<feature type="domain" description="FAD dependent oxidoreductase" evidence="9">
    <location>
        <begin position="6"/>
        <end position="41"/>
    </location>
</feature>
<dbReference type="NCBIfam" id="TIGR01988">
    <property type="entry name" value="Ubi-OHases"/>
    <property type="match status" value="1"/>
</dbReference>
<evidence type="ECO:0000259" key="9">
    <source>
        <dbReference type="Pfam" id="PF01266"/>
    </source>
</evidence>
<dbReference type="PANTHER" id="PTHR43876">
    <property type="entry name" value="UBIQUINONE BIOSYNTHESIS MONOOXYGENASE COQ6, MITOCHONDRIAL"/>
    <property type="match status" value="1"/>
</dbReference>
<evidence type="ECO:0000313" key="11">
    <source>
        <dbReference type="EMBL" id="RCK48649.1"/>
    </source>
</evidence>
<dbReference type="Proteomes" id="UP000252517">
    <property type="component" value="Unassembled WGS sequence"/>
</dbReference>
<feature type="region of interest" description="Disordered" evidence="8">
    <location>
        <begin position="37"/>
        <end position="60"/>
    </location>
</feature>
<dbReference type="PRINTS" id="PR00420">
    <property type="entry name" value="RNGMNOXGNASE"/>
</dbReference>
<reference evidence="11 12" key="1">
    <citation type="submission" date="2014-07" db="EMBL/GenBank/DDBJ databases">
        <title>Draft genome sequence of Thalassospira profundimaris S25-3-2.</title>
        <authorList>
            <person name="Lai Q."/>
            <person name="Shao Z."/>
        </authorList>
    </citation>
    <scope>NUCLEOTIDE SEQUENCE [LARGE SCALE GENOMIC DNA]</scope>
    <source>
        <strain evidence="11 12">S25-3-2</strain>
    </source>
</reference>
<keyword evidence="6" id="KW-0560">Oxidoreductase</keyword>
<evidence type="ECO:0000256" key="6">
    <source>
        <dbReference type="ARBA" id="ARBA00023002"/>
    </source>
</evidence>
<evidence type="ECO:0000259" key="10">
    <source>
        <dbReference type="Pfam" id="PF01494"/>
    </source>
</evidence>
<dbReference type="OrthoDB" id="9791689at2"/>
<keyword evidence="5" id="KW-0274">FAD</keyword>
<dbReference type="InterPro" id="IPR036188">
    <property type="entry name" value="FAD/NAD-bd_sf"/>
</dbReference>
<evidence type="ECO:0000256" key="5">
    <source>
        <dbReference type="ARBA" id="ARBA00022827"/>
    </source>
</evidence>
<dbReference type="Pfam" id="PF01494">
    <property type="entry name" value="FAD_binding_3"/>
    <property type="match status" value="1"/>
</dbReference>
<dbReference type="SUPFAM" id="SSF51905">
    <property type="entry name" value="FAD/NAD(P)-binding domain"/>
    <property type="match status" value="1"/>
</dbReference>
<dbReference type="Pfam" id="PF01266">
    <property type="entry name" value="DAO"/>
    <property type="match status" value="1"/>
</dbReference>
<dbReference type="GO" id="GO:0004497">
    <property type="term" value="F:monooxygenase activity"/>
    <property type="evidence" value="ECO:0007669"/>
    <property type="project" value="UniProtKB-KW"/>
</dbReference>
<dbReference type="GO" id="GO:0006744">
    <property type="term" value="P:ubiquinone biosynthetic process"/>
    <property type="evidence" value="ECO:0007669"/>
    <property type="project" value="UniProtKB-UniPathway"/>
</dbReference>
<protein>
    <submittedName>
        <fullName evidence="11">2-octaprenyl-6-methoxyphenyl hydroxylase</fullName>
    </submittedName>
</protein>
<name>A0A367X582_9PROT</name>
<dbReference type="Gene3D" id="3.50.50.60">
    <property type="entry name" value="FAD/NAD(P)-binding domain"/>
    <property type="match status" value="2"/>
</dbReference>
<dbReference type="GO" id="GO:0071949">
    <property type="term" value="F:FAD binding"/>
    <property type="evidence" value="ECO:0007669"/>
    <property type="project" value="InterPro"/>
</dbReference>
<sequence>MQETEILIAGGGIAGLSAAVRLAADGHQIVVVDPAPAPAASDETAQDSADDIEVKNGTTPPQDLRTTAFLKPGIDTLTYAGVWDDMQASGAQLRVMRIIDAGGTERTPRETADFDGAETKDGYFGWNITNIAAKAALLRKIATLDNVRLINACKVTCFAPPTAAGPGPAIVTLSDGQKFAASLVLAADGRNSTLRDLAGIRFNRWSYDQDALVFAVSHETPHDNISTEIHRSGGPLTLVPMPDHDGKPCSSVVWMVPHDRAQQLAALDDAALARALQRDTMNLFGTLNIVTPRAVWPMVAQVAHRLTAPRLALIAETAHVVPPIGAQGLNMSLHDIETLAKQIDVAKLEGKDIGSDALLKGWERRQLPKTIGRVGGIDLLNRAAMAEPKFLRDLRYTGLCAINHIGPLRRLAIKAGIGK</sequence>
<evidence type="ECO:0000256" key="7">
    <source>
        <dbReference type="ARBA" id="ARBA00023033"/>
    </source>
</evidence>
<evidence type="ECO:0000256" key="8">
    <source>
        <dbReference type="SAM" id="MobiDB-lite"/>
    </source>
</evidence>
<evidence type="ECO:0000313" key="12">
    <source>
        <dbReference type="Proteomes" id="UP000252517"/>
    </source>
</evidence>
<dbReference type="InterPro" id="IPR006076">
    <property type="entry name" value="FAD-dep_OxRdtase"/>
</dbReference>
<organism evidence="11 12">
    <name type="scientific">Thalassospira profundimaris</name>
    <dbReference type="NCBI Taxonomy" id="502049"/>
    <lineage>
        <taxon>Bacteria</taxon>
        <taxon>Pseudomonadati</taxon>
        <taxon>Pseudomonadota</taxon>
        <taxon>Alphaproteobacteria</taxon>
        <taxon>Rhodospirillales</taxon>
        <taxon>Thalassospiraceae</taxon>
        <taxon>Thalassospira</taxon>
    </lineage>
</organism>
<dbReference type="InterPro" id="IPR010971">
    <property type="entry name" value="UbiH/COQ6"/>
</dbReference>
<feature type="domain" description="FAD-binding" evidence="10">
    <location>
        <begin position="74"/>
        <end position="344"/>
    </location>
</feature>
<dbReference type="RefSeq" id="WP_114088828.1">
    <property type="nucleotide sequence ID" value="NZ_JPWH01000010.1"/>
</dbReference>
<evidence type="ECO:0000256" key="2">
    <source>
        <dbReference type="ARBA" id="ARBA00004749"/>
    </source>
</evidence>
<evidence type="ECO:0000256" key="4">
    <source>
        <dbReference type="ARBA" id="ARBA00022630"/>
    </source>
</evidence>
<gene>
    <name evidence="11" type="ORF">TH25_13615</name>
</gene>
<comment type="caution">
    <text evidence="11">The sequence shown here is derived from an EMBL/GenBank/DDBJ whole genome shotgun (WGS) entry which is preliminary data.</text>
</comment>
<comment type="cofactor">
    <cofactor evidence="1">
        <name>FAD</name>
        <dbReference type="ChEBI" id="CHEBI:57692"/>
    </cofactor>
</comment>
<dbReference type="GO" id="GO:0016705">
    <property type="term" value="F:oxidoreductase activity, acting on paired donors, with incorporation or reduction of molecular oxygen"/>
    <property type="evidence" value="ECO:0007669"/>
    <property type="project" value="InterPro"/>
</dbReference>
<dbReference type="UniPathway" id="UPA00232"/>
<dbReference type="InterPro" id="IPR051205">
    <property type="entry name" value="UbiH/COQ6_monooxygenase"/>
</dbReference>
<dbReference type="EMBL" id="JPWH01000010">
    <property type="protein sequence ID" value="RCK48649.1"/>
    <property type="molecule type" value="Genomic_DNA"/>
</dbReference>
<dbReference type="AlphaFoldDB" id="A0A367X582"/>
<comment type="similarity">
    <text evidence="3">Belongs to the UbiH/COQ6 family.</text>
</comment>
<keyword evidence="4" id="KW-0285">Flavoprotein</keyword>
<proteinExistence type="inferred from homology"/>
<dbReference type="PANTHER" id="PTHR43876:SF7">
    <property type="entry name" value="UBIQUINONE BIOSYNTHESIS MONOOXYGENASE COQ6, MITOCHONDRIAL"/>
    <property type="match status" value="1"/>
</dbReference>